<dbReference type="PANTHER" id="PTHR13271:SF55">
    <property type="entry name" value="SET DOMAIN-CONTAINING PROTEIN"/>
    <property type="match status" value="1"/>
</dbReference>
<gene>
    <name evidence="3" type="primary">LOC109727235</name>
</gene>
<keyword evidence="2" id="KW-1185">Reference proteome</keyword>
<dbReference type="Proteomes" id="UP000515123">
    <property type="component" value="Linkage group 22"/>
</dbReference>
<dbReference type="OrthoDB" id="42889at2759"/>
<dbReference type="RefSeq" id="XP_020112840.1">
    <property type="nucleotide sequence ID" value="XM_020257251.1"/>
</dbReference>
<dbReference type="AlphaFoldDB" id="A0A6P5H4P6"/>
<dbReference type="InterPro" id="IPR050600">
    <property type="entry name" value="SETD3_SETD6_MTase"/>
</dbReference>
<evidence type="ECO:0000256" key="1">
    <source>
        <dbReference type="SAM" id="MobiDB-lite"/>
    </source>
</evidence>
<proteinExistence type="predicted"/>
<dbReference type="GeneID" id="109727235"/>
<reference evidence="2" key="1">
    <citation type="journal article" date="2015" name="Nat. Genet.">
        <title>The pineapple genome and the evolution of CAM photosynthesis.</title>
        <authorList>
            <person name="Ming R."/>
            <person name="VanBuren R."/>
            <person name="Wai C.M."/>
            <person name="Tang H."/>
            <person name="Schatz M.C."/>
            <person name="Bowers J.E."/>
            <person name="Lyons E."/>
            <person name="Wang M.L."/>
            <person name="Chen J."/>
            <person name="Biggers E."/>
            <person name="Zhang J."/>
            <person name="Huang L."/>
            <person name="Zhang L."/>
            <person name="Miao W."/>
            <person name="Zhang J."/>
            <person name="Ye Z."/>
            <person name="Miao C."/>
            <person name="Lin Z."/>
            <person name="Wang H."/>
            <person name="Zhou H."/>
            <person name="Yim W.C."/>
            <person name="Priest H.D."/>
            <person name="Zheng C."/>
            <person name="Woodhouse M."/>
            <person name="Edger P.P."/>
            <person name="Guyot R."/>
            <person name="Guo H.B."/>
            <person name="Guo H."/>
            <person name="Zheng G."/>
            <person name="Singh R."/>
            <person name="Sharma A."/>
            <person name="Min X."/>
            <person name="Zheng Y."/>
            <person name="Lee H."/>
            <person name="Gurtowski J."/>
            <person name="Sedlazeck F.J."/>
            <person name="Harkess A."/>
            <person name="McKain M.R."/>
            <person name="Liao Z."/>
            <person name="Fang J."/>
            <person name="Liu J."/>
            <person name="Zhang X."/>
            <person name="Zhang Q."/>
            <person name="Hu W."/>
            <person name="Qin Y."/>
            <person name="Wang K."/>
            <person name="Chen L.Y."/>
            <person name="Shirley N."/>
            <person name="Lin Y.R."/>
            <person name="Liu L.Y."/>
            <person name="Hernandez A.G."/>
            <person name="Wright C.L."/>
            <person name="Bulone V."/>
            <person name="Tuskan G.A."/>
            <person name="Heath K."/>
            <person name="Zee F."/>
            <person name="Moore P.H."/>
            <person name="Sunkar R."/>
            <person name="Leebens-Mack J.H."/>
            <person name="Mockler T."/>
            <person name="Bennetzen J.L."/>
            <person name="Freeling M."/>
            <person name="Sankoff D."/>
            <person name="Paterson A.H."/>
            <person name="Zhu X."/>
            <person name="Yang X."/>
            <person name="Smith J.A."/>
            <person name="Cushman J.C."/>
            <person name="Paull R.E."/>
            <person name="Yu Q."/>
        </authorList>
    </citation>
    <scope>NUCLEOTIDE SEQUENCE [LARGE SCALE GENOMIC DNA]</scope>
    <source>
        <strain evidence="2">cv. F153</strain>
    </source>
</reference>
<protein>
    <submittedName>
        <fullName evidence="3">Uncharacterized protein LOC109727235 isoform X1</fullName>
    </submittedName>
</protein>
<dbReference type="InterPro" id="IPR046341">
    <property type="entry name" value="SET_dom_sf"/>
</dbReference>
<dbReference type="Gene3D" id="3.90.1410.10">
    <property type="entry name" value="set domain protein methyltransferase, domain 1"/>
    <property type="match status" value="1"/>
</dbReference>
<dbReference type="GO" id="GO:0016279">
    <property type="term" value="F:protein-lysine N-methyltransferase activity"/>
    <property type="evidence" value="ECO:0007669"/>
    <property type="project" value="TreeGrafter"/>
</dbReference>
<feature type="region of interest" description="Disordered" evidence="1">
    <location>
        <begin position="230"/>
        <end position="253"/>
    </location>
</feature>
<accession>A0A6P5H4P6</accession>
<organism evidence="2 3">
    <name type="scientific">Ananas comosus</name>
    <name type="common">Pineapple</name>
    <name type="synonym">Ananas ananas</name>
    <dbReference type="NCBI Taxonomy" id="4615"/>
    <lineage>
        <taxon>Eukaryota</taxon>
        <taxon>Viridiplantae</taxon>
        <taxon>Streptophyta</taxon>
        <taxon>Embryophyta</taxon>
        <taxon>Tracheophyta</taxon>
        <taxon>Spermatophyta</taxon>
        <taxon>Magnoliopsida</taxon>
        <taxon>Liliopsida</taxon>
        <taxon>Poales</taxon>
        <taxon>Bromeliaceae</taxon>
        <taxon>Bromelioideae</taxon>
        <taxon>Ananas</taxon>
    </lineage>
</organism>
<evidence type="ECO:0000313" key="3">
    <source>
        <dbReference type="RefSeq" id="XP_020112840.1"/>
    </source>
</evidence>
<evidence type="ECO:0000313" key="2">
    <source>
        <dbReference type="Proteomes" id="UP000515123"/>
    </source>
</evidence>
<sequence length="599" mass="67380">MMADADLDEAKLQLFLQWLQANGGELRGSTIRHCGPSRGFGVFSTSLPAHNNGDGVVMVVPLNLAITPMRVLQDPFLGPRCRALFEEGHIDDRFLIMLFLMVERLRSNSLWKPYLDILPSSFGNPLWFTENELNELKGTTLYRATMLQRKSLQALYQDKVKGLVEELSHSDELQSTREVQYEDFLWTAAFHPHDRANSIFWTRALNIPFPHSYVFPGSIEEQDKESSFLGGDYGASVTQVPGETSNWKQSRNSEDAGILLENNSGDETSKSVNRDPLWVEGLVPGIDFCNHGFKGAATWEVDPTGAITGVPASMYLVLGSSSGVSGEREDRADQRIIDGEAEISISYGNKGNEELLYLYGFVVGNNPDDYLMVHYPVEALQQVPFFDRKSILMEIQEAELRCLLPKSLLDHGFFSNYPLEEEDNKRSSSLISNYSWSGRRKVPSYLSKLVFPQEFITALRTIAMKEDELDKVSSLLGELAGSEEEREPSASEVQAAVWEVCGDYGALELLVDLLRVKMVELEEGTGTEASDTEILEKLHFEDPEDCTSLKSCCRRNEQTTDGKLRRNYWSSVVYRRGQKQLTSLFLREAEHALELCAKG</sequence>
<reference evidence="3" key="2">
    <citation type="submission" date="2025-08" db="UniProtKB">
        <authorList>
            <consortium name="RefSeq"/>
        </authorList>
    </citation>
    <scope>IDENTIFICATION</scope>
    <source>
        <tissue evidence="3">Leaf</tissue>
    </source>
</reference>
<feature type="compositionally biased region" description="Polar residues" evidence="1">
    <location>
        <begin position="236"/>
        <end position="250"/>
    </location>
</feature>
<name>A0A6P5H4P6_ANACO</name>
<dbReference type="CDD" id="cd10527">
    <property type="entry name" value="SET_LSMT"/>
    <property type="match status" value="1"/>
</dbReference>
<dbReference type="SUPFAM" id="SSF82199">
    <property type="entry name" value="SET domain"/>
    <property type="match status" value="1"/>
</dbReference>
<dbReference type="PANTHER" id="PTHR13271">
    <property type="entry name" value="UNCHARACTERIZED PUTATIVE METHYLTRANSFERASE"/>
    <property type="match status" value="1"/>
</dbReference>